<name>A0ABZ0WA43_9BACT</name>
<dbReference type="Proteomes" id="UP001325680">
    <property type="component" value="Chromosome"/>
</dbReference>
<dbReference type="RefSeq" id="WP_114789543.1">
    <property type="nucleotide sequence ID" value="NZ_CP139960.1"/>
</dbReference>
<dbReference type="SUPFAM" id="SSF56281">
    <property type="entry name" value="Metallo-hydrolase/oxidoreductase"/>
    <property type="match status" value="1"/>
</dbReference>
<gene>
    <name evidence="2" type="ORF">U0035_08380</name>
</gene>
<dbReference type="InterPro" id="IPR001279">
    <property type="entry name" value="Metallo-B-lactamas"/>
</dbReference>
<evidence type="ECO:0000313" key="2">
    <source>
        <dbReference type="EMBL" id="WQD40158.1"/>
    </source>
</evidence>
<sequence>MPVQSVTDILLTHWHNDHSAGTAELKAISNCTIYCQNEEAPYFEKKPNSKIRQLAEYIPERGILVLFKGLLGEVVPRNVKIDQLLSDGDTILNDFIVLESPGHTPGHISFYDKKSGTLFAGDALAVIQQKLRLMAGVVTPDKPASITSILKLFKDRDINIICPGHREPLIENTKPEIARFIRYIQEMKRWPLLG</sequence>
<evidence type="ECO:0000313" key="3">
    <source>
        <dbReference type="Proteomes" id="UP001325680"/>
    </source>
</evidence>
<dbReference type="EMBL" id="CP139960">
    <property type="protein sequence ID" value="WQD40158.1"/>
    <property type="molecule type" value="Genomic_DNA"/>
</dbReference>
<dbReference type="Pfam" id="PF00753">
    <property type="entry name" value="Lactamase_B"/>
    <property type="match status" value="1"/>
</dbReference>
<dbReference type="PANTHER" id="PTHR42951:SF17">
    <property type="entry name" value="METALLO-BETA-LACTAMASE DOMAIN-CONTAINING PROTEIN"/>
    <property type="match status" value="1"/>
</dbReference>
<proteinExistence type="predicted"/>
<accession>A0ABZ0WA43</accession>
<evidence type="ECO:0000259" key="1">
    <source>
        <dbReference type="SMART" id="SM00849"/>
    </source>
</evidence>
<dbReference type="InterPro" id="IPR050855">
    <property type="entry name" value="NDM-1-like"/>
</dbReference>
<reference evidence="2 3" key="1">
    <citation type="submission" date="2023-12" db="EMBL/GenBank/DDBJ databases">
        <title>Genome sequencing and assembly of bacterial species from a model synthetic community.</title>
        <authorList>
            <person name="Hogle S.L."/>
        </authorList>
    </citation>
    <scope>NUCLEOTIDE SEQUENCE [LARGE SCALE GENOMIC DNA]</scope>
    <source>
        <strain evidence="2 3">HAMBI_3031</strain>
    </source>
</reference>
<feature type="domain" description="Metallo-beta-lactamase" evidence="1">
    <location>
        <begin position="2"/>
        <end position="165"/>
    </location>
</feature>
<dbReference type="InterPro" id="IPR036866">
    <property type="entry name" value="RibonucZ/Hydroxyglut_hydro"/>
</dbReference>
<protein>
    <submittedName>
        <fullName evidence="2">MBL fold metallo-hydrolase</fullName>
    </submittedName>
</protein>
<dbReference type="Gene3D" id="3.60.15.10">
    <property type="entry name" value="Ribonuclease Z/Hydroxyacylglutathione hydrolase-like"/>
    <property type="match status" value="1"/>
</dbReference>
<dbReference type="PANTHER" id="PTHR42951">
    <property type="entry name" value="METALLO-BETA-LACTAMASE DOMAIN-CONTAINING"/>
    <property type="match status" value="1"/>
</dbReference>
<keyword evidence="3" id="KW-1185">Reference proteome</keyword>
<organism evidence="2 3">
    <name type="scientific">Niabella yanshanensis</name>
    <dbReference type="NCBI Taxonomy" id="577386"/>
    <lineage>
        <taxon>Bacteria</taxon>
        <taxon>Pseudomonadati</taxon>
        <taxon>Bacteroidota</taxon>
        <taxon>Chitinophagia</taxon>
        <taxon>Chitinophagales</taxon>
        <taxon>Chitinophagaceae</taxon>
        <taxon>Niabella</taxon>
    </lineage>
</organism>
<dbReference type="SMART" id="SM00849">
    <property type="entry name" value="Lactamase_B"/>
    <property type="match status" value="1"/>
</dbReference>